<dbReference type="GO" id="GO:0008817">
    <property type="term" value="F:corrinoid adenosyltransferase activity"/>
    <property type="evidence" value="ECO:0007669"/>
    <property type="project" value="InterPro"/>
</dbReference>
<dbReference type="InterPro" id="IPR027417">
    <property type="entry name" value="P-loop_NTPase"/>
</dbReference>
<dbReference type="OrthoDB" id="9810309at2"/>
<dbReference type="Gene3D" id="3.40.50.300">
    <property type="entry name" value="P-loop containing nucleotide triphosphate hydrolases"/>
    <property type="match status" value="1"/>
</dbReference>
<dbReference type="GeneID" id="92715888"/>
<keyword evidence="1" id="KW-0808">Transferase</keyword>
<sequence length="191" mass="21193">MKGYIQVYTGDGKGKTTAAIGLAIRSIGAGHRVCIIQFMKSLAYSEQKILKSLPGITLITLGKPYFIAKEGMLTEEEIKAWGDKVTIYPAGNPPAEYRALILKGIDEAVKAVSDGYDLVILDEYNMACWYDLATDEDTKRILSARKPNVELVFTGRNVPKLILDSADLITEMKKIRHYYDKGVIGREGIED</sequence>
<reference evidence="2" key="1">
    <citation type="submission" date="2019-05" db="EMBL/GenBank/DDBJ databases">
        <title>Complete genome sequencing of Dialister sp. strain 5BBH33.</title>
        <authorList>
            <person name="Sakamoto M."/>
            <person name="Murakami T."/>
            <person name="Mori H."/>
        </authorList>
    </citation>
    <scope>NUCLEOTIDE SEQUENCE [LARGE SCALE GENOMIC DNA]</scope>
    <source>
        <strain evidence="2">5BBH33</strain>
    </source>
</reference>
<name>A0A8E4BRI9_9FIRM</name>
<dbReference type="Proteomes" id="UP000320585">
    <property type="component" value="Chromosome"/>
</dbReference>
<protein>
    <submittedName>
        <fullName evidence="1">Cob(I)alamin adenolsyltransferase/cobinamide ATP-dependent adenolsyltransferase</fullName>
    </submittedName>
</protein>
<dbReference type="Pfam" id="PF02572">
    <property type="entry name" value="CobA_CobO_BtuR"/>
    <property type="match status" value="1"/>
</dbReference>
<dbReference type="KEGG" id="dho:Dia5BBH33_06670"/>
<organism evidence="1 2">
    <name type="scientific">Dialister hominis</name>
    <dbReference type="NCBI Taxonomy" id="2582419"/>
    <lineage>
        <taxon>Bacteria</taxon>
        <taxon>Bacillati</taxon>
        <taxon>Bacillota</taxon>
        <taxon>Negativicutes</taxon>
        <taxon>Veillonellales</taxon>
        <taxon>Veillonellaceae</taxon>
        <taxon>Dialister</taxon>
    </lineage>
</organism>
<dbReference type="SUPFAM" id="SSF52540">
    <property type="entry name" value="P-loop containing nucleoside triphosphate hydrolases"/>
    <property type="match status" value="1"/>
</dbReference>
<accession>A0A8E4BRI9</accession>
<proteinExistence type="predicted"/>
<dbReference type="EMBL" id="AP019697">
    <property type="protein sequence ID" value="BBK24732.1"/>
    <property type="molecule type" value="Genomic_DNA"/>
</dbReference>
<gene>
    <name evidence="1" type="primary">btuR</name>
    <name evidence="1" type="ORF">Dia5BBH33_06670</name>
</gene>
<keyword evidence="2" id="KW-1185">Reference proteome</keyword>
<dbReference type="GO" id="GO:0005524">
    <property type="term" value="F:ATP binding"/>
    <property type="evidence" value="ECO:0007669"/>
    <property type="project" value="InterPro"/>
</dbReference>
<dbReference type="AlphaFoldDB" id="A0A8E4BRI9"/>
<evidence type="ECO:0000313" key="1">
    <source>
        <dbReference type="EMBL" id="BBK24732.1"/>
    </source>
</evidence>
<dbReference type="PANTHER" id="PTHR46638">
    <property type="entry name" value="CORRINOID ADENOSYLTRANSFERASE"/>
    <property type="match status" value="1"/>
</dbReference>
<dbReference type="RefSeq" id="WP_022381591.1">
    <property type="nucleotide sequence ID" value="NZ_AP019697.1"/>
</dbReference>
<dbReference type="InterPro" id="IPR003724">
    <property type="entry name" value="CblAdoTrfase_CobA"/>
</dbReference>
<dbReference type="PANTHER" id="PTHR46638:SF1">
    <property type="entry name" value="CORRINOID ADENOSYLTRANSFERASE"/>
    <property type="match status" value="1"/>
</dbReference>
<dbReference type="PIRSF" id="PIRSF015617">
    <property type="entry name" value="Adensltrnsf_CobA"/>
    <property type="match status" value="1"/>
</dbReference>
<dbReference type="GO" id="GO:0009236">
    <property type="term" value="P:cobalamin biosynthetic process"/>
    <property type="evidence" value="ECO:0007669"/>
    <property type="project" value="InterPro"/>
</dbReference>
<evidence type="ECO:0000313" key="2">
    <source>
        <dbReference type="Proteomes" id="UP000320585"/>
    </source>
</evidence>